<accession>A0A815KVC3</accession>
<name>A0A815KVC3_9BILA</name>
<dbReference type="Proteomes" id="UP000681722">
    <property type="component" value="Unassembled WGS sequence"/>
</dbReference>
<reference evidence="2" key="1">
    <citation type="submission" date="2021-02" db="EMBL/GenBank/DDBJ databases">
        <authorList>
            <person name="Nowell W R."/>
        </authorList>
    </citation>
    <scope>NUCLEOTIDE SEQUENCE</scope>
</reference>
<evidence type="ECO:0008006" key="6">
    <source>
        <dbReference type="Google" id="ProtNLM"/>
    </source>
</evidence>
<dbReference type="EMBL" id="CAJOBA010033809">
    <property type="protein sequence ID" value="CAF3971962.1"/>
    <property type="molecule type" value="Genomic_DNA"/>
</dbReference>
<protein>
    <recommendedName>
        <fullName evidence="6">Pathogen-related protein</fullName>
    </recommendedName>
</protein>
<evidence type="ECO:0000313" key="5">
    <source>
        <dbReference type="Proteomes" id="UP000663829"/>
    </source>
</evidence>
<dbReference type="Proteomes" id="UP000682733">
    <property type="component" value="Unassembled WGS sequence"/>
</dbReference>
<sequence>MSLPDYALDGDAVLNEKSTNIVWRRGPPDYSRANSCFHKYKSTNHPVGSLESIVQNIIKNWEKEVSHKTDPKQWRTVDLSNYSFPCNGGPKYSGYEMVKQGTYNALIGETTYYNSAAISFEESHLAFNRALGEGFGWELLELYSGPPVVSFKWKHFGRMTNSFSCPGLSGLIYKADPTNKMVNLFGMCIIRVTEDLRIQDVQIFYDPNQLFTQLTEICPYAPFAKLNVETTAVQPIINSDVLFVKQQALDQRNGSSRAKNNAPFASLSSIKSKASSSFLCTIS</sequence>
<gene>
    <name evidence="2" type="ORF">GPM918_LOCUS33136</name>
    <name evidence="1" type="ORF">OVA965_LOCUS22062</name>
    <name evidence="4" type="ORF">SRO942_LOCUS33813</name>
    <name evidence="3" type="ORF">TMI583_LOCUS22769</name>
</gene>
<evidence type="ECO:0000313" key="4">
    <source>
        <dbReference type="EMBL" id="CAF4292241.1"/>
    </source>
</evidence>
<proteinExistence type="predicted"/>
<dbReference type="Proteomes" id="UP000677228">
    <property type="component" value="Unassembled WGS sequence"/>
</dbReference>
<dbReference type="PANTHER" id="PTHR31723">
    <property type="entry name" value="PATHOGENESIS-RELATED FAMILY PROTEIN"/>
    <property type="match status" value="1"/>
</dbReference>
<comment type="caution">
    <text evidence="2">The sequence shown here is derived from an EMBL/GenBank/DDBJ whole genome shotgun (WGS) entry which is preliminary data.</text>
</comment>
<dbReference type="EMBL" id="CAJNOK010012290">
    <property type="protein sequence ID" value="CAF1160392.1"/>
    <property type="molecule type" value="Genomic_DNA"/>
</dbReference>
<dbReference type="InterPro" id="IPR053218">
    <property type="entry name" value="Pathogen-related_defense"/>
</dbReference>
<dbReference type="EMBL" id="CAJNOQ010017385">
    <property type="protein sequence ID" value="CAF1398248.1"/>
    <property type="molecule type" value="Genomic_DNA"/>
</dbReference>
<dbReference type="InterPro" id="IPR032710">
    <property type="entry name" value="NTF2-like_dom_sf"/>
</dbReference>
<evidence type="ECO:0000313" key="2">
    <source>
        <dbReference type="EMBL" id="CAF1398248.1"/>
    </source>
</evidence>
<dbReference type="SUPFAM" id="SSF54427">
    <property type="entry name" value="NTF2-like"/>
    <property type="match status" value="1"/>
</dbReference>
<organism evidence="2 5">
    <name type="scientific">Didymodactylos carnosus</name>
    <dbReference type="NCBI Taxonomy" id="1234261"/>
    <lineage>
        <taxon>Eukaryota</taxon>
        <taxon>Metazoa</taxon>
        <taxon>Spiralia</taxon>
        <taxon>Gnathifera</taxon>
        <taxon>Rotifera</taxon>
        <taxon>Eurotatoria</taxon>
        <taxon>Bdelloidea</taxon>
        <taxon>Philodinida</taxon>
        <taxon>Philodinidae</taxon>
        <taxon>Didymodactylos</taxon>
    </lineage>
</organism>
<dbReference type="AlphaFoldDB" id="A0A815KVC3"/>
<dbReference type="Proteomes" id="UP000663829">
    <property type="component" value="Unassembled WGS sequence"/>
</dbReference>
<keyword evidence="5" id="KW-1185">Reference proteome</keyword>
<dbReference type="PANTHER" id="PTHR31723:SF10">
    <property type="entry name" value="PATHOGEN-RELATED PROTEIN"/>
    <property type="match status" value="1"/>
</dbReference>
<dbReference type="OrthoDB" id="65445at2759"/>
<dbReference type="EMBL" id="CAJOBC010082801">
    <property type="protein sequence ID" value="CAF4292241.1"/>
    <property type="molecule type" value="Genomic_DNA"/>
</dbReference>
<evidence type="ECO:0000313" key="1">
    <source>
        <dbReference type="EMBL" id="CAF1160392.1"/>
    </source>
</evidence>
<evidence type="ECO:0000313" key="3">
    <source>
        <dbReference type="EMBL" id="CAF3971962.1"/>
    </source>
</evidence>